<dbReference type="Proteomes" id="UP001353858">
    <property type="component" value="Unassembled WGS sequence"/>
</dbReference>
<dbReference type="PANTHER" id="PTHR34153:SF2">
    <property type="entry name" value="SI:CH211-262H13.3-RELATED"/>
    <property type="match status" value="1"/>
</dbReference>
<sequence>MWNLYQMYLVHKLWGAVTVKKTDDPVLEISKIGGCNVPEFIKRVLPKILSNEVASCYSWFGLKKKKIFGKLLLSQVIIRAGLHIFQTETSKSIEEAIKNWLRRAKERIEKK</sequence>
<dbReference type="EMBL" id="JARPUR010000002">
    <property type="protein sequence ID" value="KAK4882254.1"/>
    <property type="molecule type" value="Genomic_DNA"/>
</dbReference>
<accession>A0AAN7SIY5</accession>
<evidence type="ECO:0008006" key="3">
    <source>
        <dbReference type="Google" id="ProtNLM"/>
    </source>
</evidence>
<gene>
    <name evidence="1" type="ORF">RN001_005573</name>
</gene>
<dbReference type="PANTHER" id="PTHR34153">
    <property type="entry name" value="SI:CH211-262H13.3-RELATED-RELATED"/>
    <property type="match status" value="1"/>
</dbReference>
<dbReference type="AlphaFoldDB" id="A0AAN7SIY5"/>
<organism evidence="1 2">
    <name type="scientific">Aquatica leii</name>
    <dbReference type="NCBI Taxonomy" id="1421715"/>
    <lineage>
        <taxon>Eukaryota</taxon>
        <taxon>Metazoa</taxon>
        <taxon>Ecdysozoa</taxon>
        <taxon>Arthropoda</taxon>
        <taxon>Hexapoda</taxon>
        <taxon>Insecta</taxon>
        <taxon>Pterygota</taxon>
        <taxon>Neoptera</taxon>
        <taxon>Endopterygota</taxon>
        <taxon>Coleoptera</taxon>
        <taxon>Polyphaga</taxon>
        <taxon>Elateriformia</taxon>
        <taxon>Elateroidea</taxon>
        <taxon>Lampyridae</taxon>
        <taxon>Luciolinae</taxon>
        <taxon>Aquatica</taxon>
    </lineage>
</organism>
<protein>
    <recommendedName>
        <fullName evidence="3">DUF4806 domain-containing protein</fullName>
    </recommendedName>
</protein>
<keyword evidence="2" id="KW-1185">Reference proteome</keyword>
<name>A0AAN7SIY5_9COLE</name>
<comment type="caution">
    <text evidence="1">The sequence shown here is derived from an EMBL/GenBank/DDBJ whole genome shotgun (WGS) entry which is preliminary data.</text>
</comment>
<evidence type="ECO:0000313" key="1">
    <source>
        <dbReference type="EMBL" id="KAK4882254.1"/>
    </source>
</evidence>
<proteinExistence type="predicted"/>
<reference evidence="2" key="1">
    <citation type="submission" date="2023-01" db="EMBL/GenBank/DDBJ databases">
        <title>Key to firefly adult light organ development and bioluminescence: homeobox transcription factors regulate luciferase expression and transportation to peroxisome.</title>
        <authorList>
            <person name="Fu X."/>
        </authorList>
    </citation>
    <scope>NUCLEOTIDE SEQUENCE [LARGE SCALE GENOMIC DNA]</scope>
</reference>
<evidence type="ECO:0000313" key="2">
    <source>
        <dbReference type="Proteomes" id="UP001353858"/>
    </source>
</evidence>